<sequence>VFIGMVLPFWAVIGGLVGILITVIANPILYNNGILTRWHPGMETVDTLFANNFDFYMSFSIGLGLAIAFVGIWHVARSFGKQHKGEKGSLRDLFRPPPGRGDFNFW</sequence>
<evidence type="ECO:0000313" key="3">
    <source>
        <dbReference type="EMBL" id="GAI72884.1"/>
    </source>
</evidence>
<proteinExistence type="predicted"/>
<protein>
    <submittedName>
        <fullName evidence="3">Uncharacterized protein</fullName>
    </submittedName>
</protein>
<evidence type="ECO:0000256" key="2">
    <source>
        <dbReference type="SAM" id="Phobius"/>
    </source>
</evidence>
<dbReference type="EMBL" id="BARW01013916">
    <property type="protein sequence ID" value="GAI72884.1"/>
    <property type="molecule type" value="Genomic_DNA"/>
</dbReference>
<feature type="region of interest" description="Disordered" evidence="1">
    <location>
        <begin position="85"/>
        <end position="106"/>
    </location>
</feature>
<evidence type="ECO:0000256" key="1">
    <source>
        <dbReference type="SAM" id="MobiDB-lite"/>
    </source>
</evidence>
<reference evidence="3" key="1">
    <citation type="journal article" date="2014" name="Front. Microbiol.">
        <title>High frequency of phylogenetically diverse reductive dehalogenase-homologous genes in deep subseafloor sedimentary metagenomes.</title>
        <authorList>
            <person name="Kawai M."/>
            <person name="Futagami T."/>
            <person name="Toyoda A."/>
            <person name="Takaki Y."/>
            <person name="Nishi S."/>
            <person name="Hori S."/>
            <person name="Arai W."/>
            <person name="Tsubouchi T."/>
            <person name="Morono Y."/>
            <person name="Uchiyama I."/>
            <person name="Ito T."/>
            <person name="Fujiyama A."/>
            <person name="Inagaki F."/>
            <person name="Takami H."/>
        </authorList>
    </citation>
    <scope>NUCLEOTIDE SEQUENCE</scope>
    <source>
        <strain evidence="3">Expedition CK06-06</strain>
    </source>
</reference>
<keyword evidence="2" id="KW-1133">Transmembrane helix</keyword>
<comment type="caution">
    <text evidence="3">The sequence shown here is derived from an EMBL/GenBank/DDBJ whole genome shotgun (WGS) entry which is preliminary data.</text>
</comment>
<feature type="non-terminal residue" evidence="3">
    <location>
        <position position="1"/>
    </location>
</feature>
<feature type="compositionally biased region" description="Basic and acidic residues" evidence="1">
    <location>
        <begin position="85"/>
        <end position="94"/>
    </location>
</feature>
<feature type="non-terminal residue" evidence="3">
    <location>
        <position position="106"/>
    </location>
</feature>
<gene>
    <name evidence="3" type="ORF">S12H4_25119</name>
</gene>
<feature type="transmembrane region" description="Helical" evidence="2">
    <location>
        <begin position="55"/>
        <end position="76"/>
    </location>
</feature>
<organism evidence="3">
    <name type="scientific">marine sediment metagenome</name>
    <dbReference type="NCBI Taxonomy" id="412755"/>
    <lineage>
        <taxon>unclassified sequences</taxon>
        <taxon>metagenomes</taxon>
        <taxon>ecological metagenomes</taxon>
    </lineage>
</organism>
<keyword evidence="2" id="KW-0472">Membrane</keyword>
<name>X1SYH1_9ZZZZ</name>
<feature type="transmembrane region" description="Helical" evidence="2">
    <location>
        <begin position="7"/>
        <end position="30"/>
    </location>
</feature>
<keyword evidence="2" id="KW-0812">Transmembrane</keyword>
<accession>X1SYH1</accession>
<dbReference type="AlphaFoldDB" id="X1SYH1"/>